<evidence type="ECO:0000313" key="2">
    <source>
        <dbReference type="Proteomes" id="UP001221898"/>
    </source>
</evidence>
<name>A0AAD7W0B3_9TELE</name>
<dbReference type="InterPro" id="IPR011990">
    <property type="entry name" value="TPR-like_helical_dom_sf"/>
</dbReference>
<keyword evidence="2" id="KW-1185">Reference proteome</keyword>
<evidence type="ECO:0000313" key="1">
    <source>
        <dbReference type="EMBL" id="KAJ8367254.1"/>
    </source>
</evidence>
<accession>A0AAD7W0B3</accession>
<gene>
    <name evidence="1" type="ORF">AAFF_G00323710</name>
</gene>
<comment type="caution">
    <text evidence="1">The sequence shown here is derived from an EMBL/GenBank/DDBJ whole genome shotgun (WGS) entry which is preliminary data.</text>
</comment>
<dbReference type="AlphaFoldDB" id="A0AAD7W0B3"/>
<dbReference type="GO" id="GO:0005737">
    <property type="term" value="C:cytoplasm"/>
    <property type="evidence" value="ECO:0007669"/>
    <property type="project" value="TreeGrafter"/>
</dbReference>
<organism evidence="1 2">
    <name type="scientific">Aldrovandia affinis</name>
    <dbReference type="NCBI Taxonomy" id="143900"/>
    <lineage>
        <taxon>Eukaryota</taxon>
        <taxon>Metazoa</taxon>
        <taxon>Chordata</taxon>
        <taxon>Craniata</taxon>
        <taxon>Vertebrata</taxon>
        <taxon>Euteleostomi</taxon>
        <taxon>Actinopterygii</taxon>
        <taxon>Neopterygii</taxon>
        <taxon>Teleostei</taxon>
        <taxon>Notacanthiformes</taxon>
        <taxon>Halosauridae</taxon>
        <taxon>Aldrovandia</taxon>
    </lineage>
</organism>
<dbReference type="EMBL" id="JAINUG010000492">
    <property type="protein sequence ID" value="KAJ8367254.1"/>
    <property type="molecule type" value="Genomic_DNA"/>
</dbReference>
<dbReference type="Proteomes" id="UP001221898">
    <property type="component" value="Unassembled WGS sequence"/>
</dbReference>
<dbReference type="PANTHER" id="PTHR16155">
    <property type="entry name" value="DED DOMAIN-CONTAINING PROTEIN"/>
    <property type="match status" value="1"/>
</dbReference>
<dbReference type="Gene3D" id="1.25.40.10">
    <property type="entry name" value="Tetratricopeptide repeat domain"/>
    <property type="match status" value="1"/>
</dbReference>
<proteinExistence type="predicted"/>
<protein>
    <submittedName>
        <fullName evidence="1">Uncharacterized protein</fullName>
    </submittedName>
</protein>
<reference evidence="1" key="1">
    <citation type="journal article" date="2023" name="Science">
        <title>Genome structures resolve the early diversification of teleost fishes.</title>
        <authorList>
            <person name="Parey E."/>
            <person name="Louis A."/>
            <person name="Montfort J."/>
            <person name="Bouchez O."/>
            <person name="Roques C."/>
            <person name="Iampietro C."/>
            <person name="Lluch J."/>
            <person name="Castinel A."/>
            <person name="Donnadieu C."/>
            <person name="Desvignes T."/>
            <person name="Floi Bucao C."/>
            <person name="Jouanno E."/>
            <person name="Wen M."/>
            <person name="Mejri S."/>
            <person name="Dirks R."/>
            <person name="Jansen H."/>
            <person name="Henkel C."/>
            <person name="Chen W.J."/>
            <person name="Zahm M."/>
            <person name="Cabau C."/>
            <person name="Klopp C."/>
            <person name="Thompson A.W."/>
            <person name="Robinson-Rechavi M."/>
            <person name="Braasch I."/>
            <person name="Lecointre G."/>
            <person name="Bobe J."/>
            <person name="Postlethwait J.H."/>
            <person name="Berthelot C."/>
            <person name="Roest Crollius H."/>
            <person name="Guiguen Y."/>
        </authorList>
    </citation>
    <scope>NUCLEOTIDE SEQUENCE</scope>
    <source>
        <strain evidence="1">NC1722</strain>
    </source>
</reference>
<sequence length="570" mass="65162">MEPFTGLLVTFSRREKLVSYDLVRMAHPLIANYCCQALDAAGLKLSKVTKSLLNNFDKEQRDKMLILYIKDLLVKRTTGEKFSPLMESIKNSNDCVLILASACKKFPKNAFIPQALARFLYLSKQDYSKAEKWAKAAIGIMPNNSFIADTLGQLHKNHLKREEPENVHTWLKLAQKAVAAFEDQQKVAEKEDEAGLENAEGLAGKSHIFNHRGLFGHMQVASIVFDTAEGMKRTLTLEFKALILSFRDKVERSFNFFECYLTYSRARDHDPPYIREQVTECFLKYVTPVDGKMGGDRGELKKRTANSFPGLLHCLYRKNRKNQLTEIRAYWEGVVRPANATSSDVLCYLLSNIALSCVHPASPDILPFTELTSTLGRLLMKQVHSREPELYFLALVLLWPDKSDSRPSQDGGKGNHSGDATHDLNVLVRQLGKTYEQRYQKHLRSRYILSHFFLKEGTEYSRLVHRSMVDLWLSKSDRDETQGSGKTAGHQNHTLHQWRNQAVWRNKEVKRHLLRVQGVVKGREVFARYGQLEVLVHPDIAAQVRSDGSVWFYLGFSMRGPVAFDIQYSS</sequence>
<dbReference type="PANTHER" id="PTHR16155:SF18">
    <property type="entry name" value="STERILE ALPHA MOTIF DOMAIN-CONTAINING PROTEIN 9-LIKE"/>
    <property type="match status" value="1"/>
</dbReference>